<dbReference type="InterPro" id="IPR038765">
    <property type="entry name" value="Papain-like_cys_pep_sf"/>
</dbReference>
<evidence type="ECO:0000256" key="3">
    <source>
        <dbReference type="ARBA" id="ARBA00022763"/>
    </source>
</evidence>
<evidence type="ECO:0000256" key="4">
    <source>
        <dbReference type="ARBA" id="ARBA00023204"/>
    </source>
</evidence>
<dbReference type="SMART" id="SM01031">
    <property type="entry name" value="BHD_2"/>
    <property type="match status" value="1"/>
</dbReference>
<dbReference type="STRING" id="113226.A0A139IRK5"/>
<evidence type="ECO:0000256" key="5">
    <source>
        <dbReference type="ARBA" id="ARBA00023242"/>
    </source>
</evidence>
<dbReference type="InterPro" id="IPR042488">
    <property type="entry name" value="Rad4_BHD3_sf"/>
</dbReference>
<comment type="similarity">
    <text evidence="2">Belongs to the XPC family.</text>
</comment>
<evidence type="ECO:0000256" key="6">
    <source>
        <dbReference type="SAM" id="MobiDB-lite"/>
    </source>
</evidence>
<feature type="compositionally biased region" description="Acidic residues" evidence="6">
    <location>
        <begin position="113"/>
        <end position="122"/>
    </location>
</feature>
<feature type="compositionally biased region" description="Low complexity" evidence="6">
    <location>
        <begin position="981"/>
        <end position="1002"/>
    </location>
</feature>
<dbReference type="InterPro" id="IPR018326">
    <property type="entry name" value="Rad4_beta-hairpin_dom1"/>
</dbReference>
<evidence type="ECO:0000259" key="8">
    <source>
        <dbReference type="SMART" id="SM01031"/>
    </source>
</evidence>
<dbReference type="AlphaFoldDB" id="A0A139IRK5"/>
<evidence type="ECO:0000313" key="10">
    <source>
        <dbReference type="EMBL" id="KXT17176.1"/>
    </source>
</evidence>
<feature type="region of interest" description="Disordered" evidence="6">
    <location>
        <begin position="944"/>
        <end position="1037"/>
    </location>
</feature>
<dbReference type="Gene3D" id="2.20.20.110">
    <property type="entry name" value="Rad4, beta-hairpin domain BHD1"/>
    <property type="match status" value="1"/>
</dbReference>
<comment type="subcellular location">
    <subcellularLocation>
        <location evidence="1">Nucleus</location>
    </subcellularLocation>
</comment>
<dbReference type="GO" id="GO:0006289">
    <property type="term" value="P:nucleotide-excision repair"/>
    <property type="evidence" value="ECO:0007669"/>
    <property type="project" value="InterPro"/>
</dbReference>
<dbReference type="PANTHER" id="PTHR12135:SF0">
    <property type="entry name" value="DNA REPAIR PROTEIN COMPLEMENTING XP-C CELLS"/>
    <property type="match status" value="1"/>
</dbReference>
<dbReference type="Pfam" id="PF03835">
    <property type="entry name" value="Rad4"/>
    <property type="match status" value="1"/>
</dbReference>
<gene>
    <name evidence="10" type="ORF">AC579_332</name>
</gene>
<feature type="domain" description="Rad4 beta-hairpin" evidence="9">
    <location>
        <begin position="641"/>
        <end position="715"/>
    </location>
</feature>
<dbReference type="OrthoDB" id="300780at2759"/>
<dbReference type="InterPro" id="IPR018327">
    <property type="entry name" value="BHD_2"/>
</dbReference>
<evidence type="ECO:0008006" key="12">
    <source>
        <dbReference type="Google" id="ProtNLM"/>
    </source>
</evidence>
<feature type="region of interest" description="Disordered" evidence="6">
    <location>
        <begin position="63"/>
        <end position="122"/>
    </location>
</feature>
<dbReference type="Gene3D" id="3.30.70.2460">
    <property type="entry name" value="Rad4, beta-hairpin domain BHD3"/>
    <property type="match status" value="1"/>
</dbReference>
<reference evidence="10 11" key="1">
    <citation type="submission" date="2015-07" db="EMBL/GenBank/DDBJ databases">
        <title>Comparative genomics of the Sigatoka disease complex on banana suggests a link between parallel evolutionary changes in Pseudocercospora fijiensis and Pseudocercospora eumusae and increased virulence on the banana host.</title>
        <authorList>
            <person name="Chang T.-C."/>
            <person name="Salvucci A."/>
            <person name="Crous P.W."/>
            <person name="Stergiopoulos I."/>
        </authorList>
    </citation>
    <scope>NUCLEOTIDE SEQUENCE [LARGE SCALE GENOMIC DNA]</scope>
    <source>
        <strain evidence="10 11">CBS 116634</strain>
    </source>
</reference>
<feature type="domain" description="Rad4 beta-hairpin" evidence="8">
    <location>
        <begin position="577"/>
        <end position="634"/>
    </location>
</feature>
<dbReference type="Gene3D" id="3.90.260.10">
    <property type="entry name" value="Transglutaminase-like"/>
    <property type="match status" value="1"/>
</dbReference>
<dbReference type="InterPro" id="IPR036985">
    <property type="entry name" value="Transglutaminase-like_sf"/>
</dbReference>
<dbReference type="Proteomes" id="UP000073492">
    <property type="component" value="Unassembled WGS sequence"/>
</dbReference>
<accession>A0A139IRK5</accession>
<keyword evidence="11" id="KW-1185">Reference proteome</keyword>
<dbReference type="InterPro" id="IPR018325">
    <property type="entry name" value="Rad4/PNGase_transGLS-fold"/>
</dbReference>
<feature type="compositionally biased region" description="Low complexity" evidence="6">
    <location>
        <begin position="83"/>
        <end position="100"/>
    </location>
</feature>
<feature type="region of interest" description="Disordered" evidence="6">
    <location>
        <begin position="899"/>
        <end position="930"/>
    </location>
</feature>
<keyword evidence="4" id="KW-0234">DNA repair</keyword>
<keyword evidence="3" id="KW-0227">DNA damage</keyword>
<dbReference type="Pfam" id="PF10404">
    <property type="entry name" value="BHD_2"/>
    <property type="match status" value="1"/>
</dbReference>
<comment type="caution">
    <text evidence="10">The sequence shown here is derived from an EMBL/GenBank/DDBJ whole genome shotgun (WGS) entry which is preliminary data.</text>
</comment>
<sequence>MAPSRGKGKAAARSSANAPKASTRRPKRLGASTYTDDDVADVYKSMVAEAEITESAHVDRPLKRRRVTPIPKSERAANVEVQSTDAITSSSPAAATISAPLRPDPGRLQTVEDSSDSEGSDLDFEDVDVERLGNVSDGSVDGIEDLTIAVEPESSTRTNALPRRRPGTTIEKAHRLLVHKLHLLCLLGHCMYVNGRCNNSAAQRHVRSVLSSKTVSYLNPKQNDTQFQRNRSFMDGLEQAVSAFNAEYRVTGPGLMKPHWNVDGGLPEVRETGLTPTDSSDFVSAAKDLKGSQDLGNQLFCTLLRSAGVDARVICSLQPLPFSTAPRSNTPSKTSSTPIRVFSAQMHSPSKASSNEDRAIGNSKTIGKVPSARRRLGQPEFAAEASKPPISEGTPKSAPRLQYPVFWVEAFNEASQKWIAVDAIVTNTVNKASKLEPPASYHLGQLNYVIACEDDGTARDVTRRYAKAFNAKTRRHRVESSPNGAKWWKKVMRFFRRRGGKLDREQVEDAELAQKEAREGMPGNVLDFKDHPYYALERHLKRHETIHPRREVGKVNAGTAAKPRLEPVFRRQDVQVCKSADKWYRVGREINKGERPLKHVPARVRRHASVDDEDDRAATTPLYAPFQTQLYMPPPVQRGRVPRNVYGNLDIYVPSMVPPGGAHIRHTLAQRAARLLKVDSADAVTGFKFQGRHGTAVIDGAVVAEQYADAVWAVIHGIEDEIEEEASRARSLIALKMWKRFLTGLRVAERVSSYADSSAEPTGQMADGGQDFVADPHGLLLGQIDDAPLITAGQFTLSELNMASRPARKQKRKHDSNTQMDTLEEFESVEAEYDARSQHEDFEHDHDHEGGGFLHIGDGGGGFMVEDDSGGGFVHEHNAEGDEGGGGFMVEEEHEGGFLNQENNAGHDDKEHPVHEEMSEIGGGFLPEHENRVDDLFGEETAEKYGGETGAPTSPAPAPEPIQQSRATAMEVDAQVELTESAAQPTRARTTTRSPSRSQSRRQASERPEEEQGDRDSLPSEDPDIDPDMEPDWLESD</sequence>
<dbReference type="GO" id="GO:0005737">
    <property type="term" value="C:cytoplasm"/>
    <property type="evidence" value="ECO:0007669"/>
    <property type="project" value="TreeGrafter"/>
</dbReference>
<feature type="compositionally biased region" description="Low complexity" evidence="6">
    <location>
        <begin position="11"/>
        <end position="21"/>
    </location>
</feature>
<dbReference type="GO" id="GO:0003697">
    <property type="term" value="F:single-stranded DNA binding"/>
    <property type="evidence" value="ECO:0007669"/>
    <property type="project" value="TreeGrafter"/>
</dbReference>
<dbReference type="InterPro" id="IPR018328">
    <property type="entry name" value="Rad4_beta-hairpin_dom3"/>
</dbReference>
<feature type="region of interest" description="Disordered" evidence="6">
    <location>
        <begin position="1"/>
        <end position="38"/>
    </location>
</feature>
<organism evidence="10 11">
    <name type="scientific">Pseudocercospora musae</name>
    <dbReference type="NCBI Taxonomy" id="113226"/>
    <lineage>
        <taxon>Eukaryota</taxon>
        <taxon>Fungi</taxon>
        <taxon>Dikarya</taxon>
        <taxon>Ascomycota</taxon>
        <taxon>Pezizomycotina</taxon>
        <taxon>Dothideomycetes</taxon>
        <taxon>Dothideomycetidae</taxon>
        <taxon>Mycosphaerellales</taxon>
        <taxon>Mycosphaerellaceae</taxon>
        <taxon>Pseudocercospora</taxon>
    </lineage>
</organism>
<dbReference type="SMART" id="SM01032">
    <property type="entry name" value="BHD_3"/>
    <property type="match status" value="1"/>
</dbReference>
<dbReference type="GO" id="GO:0006298">
    <property type="term" value="P:mismatch repair"/>
    <property type="evidence" value="ECO:0007669"/>
    <property type="project" value="TreeGrafter"/>
</dbReference>
<feature type="compositionally biased region" description="Basic and acidic residues" evidence="6">
    <location>
        <begin position="905"/>
        <end position="918"/>
    </location>
</feature>
<dbReference type="GO" id="GO:0000111">
    <property type="term" value="C:nucleotide-excision repair factor 2 complex"/>
    <property type="evidence" value="ECO:0007669"/>
    <property type="project" value="TreeGrafter"/>
</dbReference>
<feature type="domain" description="Rad4 beta-hairpin" evidence="7">
    <location>
        <begin position="517"/>
        <end position="575"/>
    </location>
</feature>
<evidence type="ECO:0000259" key="7">
    <source>
        <dbReference type="SMART" id="SM01030"/>
    </source>
</evidence>
<feature type="compositionally biased region" description="Acidic residues" evidence="6">
    <location>
        <begin position="1008"/>
        <end position="1037"/>
    </location>
</feature>
<evidence type="ECO:0000259" key="9">
    <source>
        <dbReference type="SMART" id="SM01032"/>
    </source>
</evidence>
<dbReference type="Pfam" id="PF10405">
    <property type="entry name" value="BHD_3"/>
    <property type="match status" value="1"/>
</dbReference>
<dbReference type="GO" id="GO:0003684">
    <property type="term" value="F:damaged DNA binding"/>
    <property type="evidence" value="ECO:0007669"/>
    <property type="project" value="InterPro"/>
</dbReference>
<dbReference type="PANTHER" id="PTHR12135">
    <property type="entry name" value="DNA REPAIR PROTEIN XP-C / RAD4"/>
    <property type="match status" value="1"/>
</dbReference>
<protein>
    <recommendedName>
        <fullName evidence="12">Rad4 beta-hairpin domain-containing protein</fullName>
    </recommendedName>
</protein>
<evidence type="ECO:0000256" key="1">
    <source>
        <dbReference type="ARBA" id="ARBA00004123"/>
    </source>
</evidence>
<dbReference type="SMART" id="SM01030">
    <property type="entry name" value="BHD_1"/>
    <property type="match status" value="1"/>
</dbReference>
<dbReference type="InterPro" id="IPR004583">
    <property type="entry name" value="DNA_repair_Rad4"/>
</dbReference>
<dbReference type="Pfam" id="PF10403">
    <property type="entry name" value="BHD_1"/>
    <property type="match status" value="1"/>
</dbReference>
<feature type="compositionally biased region" description="Basic residues" evidence="6">
    <location>
        <begin position="1"/>
        <end position="10"/>
    </location>
</feature>
<feature type="region of interest" description="Disordered" evidence="6">
    <location>
        <begin position="344"/>
        <end position="396"/>
    </location>
</feature>
<dbReference type="SUPFAM" id="SSF54001">
    <property type="entry name" value="Cysteine proteinases"/>
    <property type="match status" value="1"/>
</dbReference>
<dbReference type="EMBL" id="LFZO01000024">
    <property type="protein sequence ID" value="KXT17176.1"/>
    <property type="molecule type" value="Genomic_DNA"/>
</dbReference>
<keyword evidence="5" id="KW-0539">Nucleus</keyword>
<dbReference type="GO" id="GO:0071942">
    <property type="term" value="C:XPC complex"/>
    <property type="evidence" value="ECO:0007669"/>
    <property type="project" value="TreeGrafter"/>
</dbReference>
<evidence type="ECO:0000256" key="2">
    <source>
        <dbReference type="ARBA" id="ARBA00009525"/>
    </source>
</evidence>
<name>A0A139IRK5_9PEZI</name>
<evidence type="ECO:0000313" key="11">
    <source>
        <dbReference type="Proteomes" id="UP000073492"/>
    </source>
</evidence>
<proteinExistence type="inferred from homology"/>
<dbReference type="Gene3D" id="3.30.60.290">
    <property type="entry name" value="Rad4, beta-hairpin domain BHD2"/>
    <property type="match status" value="1"/>
</dbReference>